<feature type="domain" description="EF-hand" evidence="5">
    <location>
        <begin position="678"/>
        <end position="713"/>
    </location>
</feature>
<dbReference type="STRING" id="1202772.A0A1V9ZS31"/>
<feature type="compositionally biased region" description="Low complexity" evidence="4">
    <location>
        <begin position="155"/>
        <end position="169"/>
    </location>
</feature>
<feature type="domain" description="EF-hand" evidence="5">
    <location>
        <begin position="380"/>
        <end position="415"/>
    </location>
</feature>
<name>A0A1V9ZS31_ACHHY</name>
<dbReference type="PANTHER" id="PTHR34524:SF6">
    <property type="entry name" value="CALCYPHOSINE LIKE"/>
    <property type="match status" value="1"/>
</dbReference>
<dbReference type="EMBL" id="JNBR01000023">
    <property type="protein sequence ID" value="OQS00803.1"/>
    <property type="molecule type" value="Genomic_DNA"/>
</dbReference>
<dbReference type="PROSITE" id="PS50222">
    <property type="entry name" value="EF_HAND_2"/>
    <property type="match status" value="6"/>
</dbReference>
<evidence type="ECO:0000313" key="7">
    <source>
        <dbReference type="Proteomes" id="UP000243579"/>
    </source>
</evidence>
<evidence type="ECO:0000256" key="2">
    <source>
        <dbReference type="ARBA" id="ARBA00022737"/>
    </source>
</evidence>
<dbReference type="CDD" id="cd00051">
    <property type="entry name" value="EFh"/>
    <property type="match status" value="2"/>
</dbReference>
<feature type="region of interest" description="Disordered" evidence="4">
    <location>
        <begin position="195"/>
        <end position="283"/>
    </location>
</feature>
<dbReference type="PROSITE" id="PS00018">
    <property type="entry name" value="EF_HAND_1"/>
    <property type="match status" value="5"/>
</dbReference>
<evidence type="ECO:0000313" key="6">
    <source>
        <dbReference type="EMBL" id="OQS00803.1"/>
    </source>
</evidence>
<reference evidence="6 7" key="1">
    <citation type="journal article" date="2014" name="Genome Biol. Evol.">
        <title>The secreted proteins of Achlya hypogyna and Thraustotheca clavata identify the ancestral oomycete secretome and reveal gene acquisitions by horizontal gene transfer.</title>
        <authorList>
            <person name="Misner I."/>
            <person name="Blouin N."/>
            <person name="Leonard G."/>
            <person name="Richards T.A."/>
            <person name="Lane C.E."/>
        </authorList>
    </citation>
    <scope>NUCLEOTIDE SEQUENCE [LARGE SCALE GENOMIC DNA]</scope>
    <source>
        <strain evidence="6 7">ATCC 48635</strain>
    </source>
</reference>
<feature type="domain" description="EF-hand" evidence="5">
    <location>
        <begin position="757"/>
        <end position="792"/>
    </location>
</feature>
<dbReference type="InterPro" id="IPR011992">
    <property type="entry name" value="EF-hand-dom_pair"/>
</dbReference>
<dbReference type="Gene3D" id="1.10.238.10">
    <property type="entry name" value="EF-hand"/>
    <property type="match status" value="4"/>
</dbReference>
<evidence type="ECO:0000256" key="4">
    <source>
        <dbReference type="SAM" id="MobiDB-lite"/>
    </source>
</evidence>
<keyword evidence="3" id="KW-0106">Calcium</keyword>
<keyword evidence="1" id="KW-0479">Metal-binding</keyword>
<feature type="domain" description="EF-hand" evidence="5">
    <location>
        <begin position="308"/>
        <end position="343"/>
    </location>
</feature>
<dbReference type="InterPro" id="IPR051581">
    <property type="entry name" value="Ca-bind"/>
</dbReference>
<sequence>MQARASVVTADFVQAAVQATPGITLPAGVQIWQSVVSGICHHVSRSEGVRLERFAAFVPMNGSVIFTDVAFATNKVPVVPKLSLTHAASVAGVDRGVVAAFVAAVVQAVADAVDRGDNVRLGFLPLGEWLCTKGRVSFEFQPRVGRLSSAKLAPRRSSSSVTSGISGRSQDLCGRPESLARPATANTHVSAATKAIAQGRPLSATKSAARPATARTYRPSTGGTPRPATASSAASSARSHLSETRTGSCAVARTATRASNQATHDTPPRSARPASGGAKPLPVSPTDGAVALLARVKAVLVGRSGDQAGIHTIARTMRALDANRDGRLSRDELRFGLRDFGVDCAAVDIDTIMGALDRDRDGTVSFDEFLVALRGPMAPSRLAMISLAFQKLDADGDGVVTLADVRELYDVSKHPAVLSGEKAPDDVLAAFMEQWDTDENDGAVTLAEFEHYYQNVSASIDDDAYFELMMRNAWRIPGGVGQCANSANKRVLVQDADGNQRVVEATSTPRTRSASGNADAFAQRLEDPLAYARHVLFEPPCTIDALAHRVGANRVLGSGQERVHLKAFATALGRRDKKLSARDALIIARALAVSGSEMIDIPGLHAQFTSRFGAPPRAMEGATGNVLERLKAKIITRGGSAGIHAVQRVMRLWDSERSDGKLTKDELKAGLESYGIEIHLHEVDQLMTLLDTDHSGAVSFDELLTGLRGQLNARRQALVDQAYALLDETGDGRVTLDDLRACYDVSRHPDVMAGRLSEREALVQFLGNWDRDGDGTVSPAEFAAYYAAVSASIDGDDYFELMMRNAWHISGGTGQCANSSNQRVLVTHADGHQTVEEIKNDLRVRSHQGRLDNLRRQNLSVASMSSKGAALDLRQRGGGPVPTRQHRENAHTKMLAERHAAATAIQRRFRAFRSCKFARAVRRKMAATKAHAAQQAKEAAKSKPAVLRPALRTYHGF</sequence>
<dbReference type="SMART" id="SM00054">
    <property type="entry name" value="EFh"/>
    <property type="match status" value="8"/>
</dbReference>
<dbReference type="PANTHER" id="PTHR34524">
    <property type="entry name" value="CALCYPHOSIN"/>
    <property type="match status" value="1"/>
</dbReference>
<dbReference type="OrthoDB" id="444540at2759"/>
<feature type="domain" description="EF-hand" evidence="5">
    <location>
        <begin position="344"/>
        <end position="379"/>
    </location>
</feature>
<dbReference type="AlphaFoldDB" id="A0A1V9ZS31"/>
<dbReference type="GO" id="GO:0005509">
    <property type="term" value="F:calcium ion binding"/>
    <property type="evidence" value="ECO:0007669"/>
    <property type="project" value="InterPro"/>
</dbReference>
<evidence type="ECO:0000256" key="3">
    <source>
        <dbReference type="ARBA" id="ARBA00022837"/>
    </source>
</evidence>
<organism evidence="6 7">
    <name type="scientific">Achlya hypogyna</name>
    <name type="common">Oomycete</name>
    <name type="synonym">Protoachlya hypogyna</name>
    <dbReference type="NCBI Taxonomy" id="1202772"/>
    <lineage>
        <taxon>Eukaryota</taxon>
        <taxon>Sar</taxon>
        <taxon>Stramenopiles</taxon>
        <taxon>Oomycota</taxon>
        <taxon>Saprolegniomycetes</taxon>
        <taxon>Saprolegniales</taxon>
        <taxon>Achlyaceae</taxon>
        <taxon>Achlya</taxon>
    </lineage>
</organism>
<feature type="compositionally biased region" description="Low complexity" evidence="4">
    <location>
        <begin position="207"/>
        <end position="239"/>
    </location>
</feature>
<dbReference type="InterPro" id="IPR018247">
    <property type="entry name" value="EF_Hand_1_Ca_BS"/>
</dbReference>
<evidence type="ECO:0000256" key="1">
    <source>
        <dbReference type="ARBA" id="ARBA00022723"/>
    </source>
</evidence>
<evidence type="ECO:0000259" key="5">
    <source>
        <dbReference type="PROSITE" id="PS50222"/>
    </source>
</evidence>
<dbReference type="Proteomes" id="UP000243579">
    <property type="component" value="Unassembled WGS sequence"/>
</dbReference>
<dbReference type="InterPro" id="IPR002048">
    <property type="entry name" value="EF_hand_dom"/>
</dbReference>
<dbReference type="Pfam" id="PF13499">
    <property type="entry name" value="EF-hand_7"/>
    <property type="match status" value="3"/>
</dbReference>
<gene>
    <name evidence="6" type="ORF">ACHHYP_02593</name>
</gene>
<feature type="domain" description="EF-hand" evidence="5">
    <location>
        <begin position="714"/>
        <end position="749"/>
    </location>
</feature>
<proteinExistence type="predicted"/>
<feature type="region of interest" description="Disordered" evidence="4">
    <location>
        <begin position="865"/>
        <end position="889"/>
    </location>
</feature>
<dbReference type="CDD" id="cd23767">
    <property type="entry name" value="IQCD"/>
    <property type="match status" value="1"/>
</dbReference>
<comment type="caution">
    <text evidence="6">The sequence shown here is derived from an EMBL/GenBank/DDBJ whole genome shotgun (WGS) entry which is preliminary data.</text>
</comment>
<keyword evidence="2" id="KW-0677">Repeat</keyword>
<protein>
    <recommendedName>
        <fullName evidence="5">EF-hand domain-containing protein</fullName>
    </recommendedName>
</protein>
<dbReference type="SUPFAM" id="SSF47473">
    <property type="entry name" value="EF-hand"/>
    <property type="match status" value="2"/>
</dbReference>
<feature type="region of interest" description="Disordered" evidence="4">
    <location>
        <begin position="149"/>
        <end position="176"/>
    </location>
</feature>
<keyword evidence="7" id="KW-1185">Reference proteome</keyword>
<accession>A0A1V9ZS31</accession>